<keyword evidence="2" id="KW-0614">Plasmid</keyword>
<organism evidence="2 3">
    <name type="scientific">Enterobacter asburiae</name>
    <dbReference type="NCBI Taxonomy" id="61645"/>
    <lineage>
        <taxon>Bacteria</taxon>
        <taxon>Pseudomonadati</taxon>
        <taxon>Pseudomonadota</taxon>
        <taxon>Gammaproteobacteria</taxon>
        <taxon>Enterobacterales</taxon>
        <taxon>Enterobacteriaceae</taxon>
        <taxon>Enterobacter</taxon>
        <taxon>Enterobacter cloacae complex</taxon>
    </lineage>
</organism>
<dbReference type="Proteomes" id="UP000826990">
    <property type="component" value="Plasmid pWW19C-IncFIB"/>
</dbReference>
<accession>A0AAQ0EVS3</accession>
<reference evidence="2" key="1">
    <citation type="submission" date="2021-07" db="EMBL/GenBank/DDBJ databases">
        <title>Characterization of Emerging Pathogens Carrying KPC-2 Gene in IncP-6 Plasmids Isolated from Urban Sewage in Argentina.</title>
        <authorList>
            <person name="Ghiglione B."/>
            <person name="Haim M.S."/>
            <person name="Dropa M."/>
        </authorList>
    </citation>
    <scope>NUCLEOTIDE SEQUENCE</scope>
    <source>
        <strain evidence="2">WW-19C</strain>
        <plasmid evidence="2">pWW19C-IncFIB</plasmid>
    </source>
</reference>
<sequence>MHSAKTFCVPQKLSSPPLSFLPSPLLLCPLPRENSPGRWTTITTGENQDVVTEAASEHKLIRDQEETTRQTEKDMLNKAVKAEKEKSETQERIVVPVEDAVRITPGMLEVDDRNEPTIPAGKVLIQVASSDSVSHDEIGRHIRAEKEPLASKVASERAGVSRIVNELANTERDIIRQPENSERGRMPEREEQTLTRTIQKER</sequence>
<proteinExistence type="predicted"/>
<dbReference type="EMBL" id="CP080109">
    <property type="protein sequence ID" value="QYD29631.1"/>
    <property type="molecule type" value="Genomic_DNA"/>
</dbReference>
<name>A0AAQ0EVS3_ENTAS</name>
<geneLocation type="plasmid" evidence="2 3">
    <name>pWW19C-IncFIB</name>
</geneLocation>
<evidence type="ECO:0000313" key="3">
    <source>
        <dbReference type="Proteomes" id="UP000826990"/>
    </source>
</evidence>
<feature type="region of interest" description="Disordered" evidence="1">
    <location>
        <begin position="172"/>
        <end position="202"/>
    </location>
</feature>
<protein>
    <submittedName>
        <fullName evidence="2">Uncharacterized protein</fullName>
    </submittedName>
</protein>
<dbReference type="RefSeq" id="WP_094935623.1">
    <property type="nucleotide sequence ID" value="NZ_CABMNW010000023.1"/>
</dbReference>
<evidence type="ECO:0000256" key="1">
    <source>
        <dbReference type="SAM" id="MobiDB-lite"/>
    </source>
</evidence>
<dbReference type="AlphaFoldDB" id="A0AAQ0EVS3"/>
<evidence type="ECO:0000313" key="2">
    <source>
        <dbReference type="EMBL" id="QYD29631.1"/>
    </source>
</evidence>
<gene>
    <name evidence="2" type="ORF">KZX48_25425</name>
</gene>